<dbReference type="InterPro" id="IPR050675">
    <property type="entry name" value="OAF3"/>
</dbReference>
<accession>A0A8H2VFF1</accession>
<evidence type="ECO:0000256" key="3">
    <source>
        <dbReference type="ARBA" id="ARBA00022490"/>
    </source>
</evidence>
<evidence type="ECO:0000256" key="10">
    <source>
        <dbReference type="ARBA" id="ARBA00023163"/>
    </source>
</evidence>
<dbReference type="RefSeq" id="XP_041406458.1">
    <property type="nucleotide sequence ID" value="XM_041550524.1"/>
</dbReference>
<name>A0A8H2VFF1_9SACH</name>
<feature type="region of interest" description="Disordered" evidence="15">
    <location>
        <begin position="852"/>
        <end position="875"/>
    </location>
</feature>
<dbReference type="GO" id="GO:0005634">
    <property type="term" value="C:nucleus"/>
    <property type="evidence" value="ECO:0007669"/>
    <property type="project" value="TreeGrafter"/>
</dbReference>
<dbReference type="PROSITE" id="PS50048">
    <property type="entry name" value="ZN2_CY6_FUNGAL_2"/>
    <property type="match status" value="1"/>
</dbReference>
<keyword evidence="9" id="KW-0496">Mitochondrion</keyword>
<evidence type="ECO:0000259" key="16">
    <source>
        <dbReference type="PROSITE" id="PS50048"/>
    </source>
</evidence>
<evidence type="ECO:0000313" key="17">
    <source>
        <dbReference type="EMBL" id="CAB4254614.1"/>
    </source>
</evidence>
<dbReference type="GO" id="GO:0000981">
    <property type="term" value="F:DNA-binding transcription factor activity, RNA polymerase II-specific"/>
    <property type="evidence" value="ECO:0007669"/>
    <property type="project" value="InterPro"/>
</dbReference>
<protein>
    <recommendedName>
        <fullName evidence="14">Oleate activated transcription factor 3</fullName>
    </recommendedName>
</protein>
<comment type="similarity">
    <text evidence="13">Belongs to the OAF3 family.</text>
</comment>
<dbReference type="EMBL" id="CAEFZW010000004">
    <property type="protein sequence ID" value="CAB4254614.1"/>
    <property type="molecule type" value="Genomic_DNA"/>
</dbReference>
<dbReference type="Gene3D" id="4.10.240.10">
    <property type="entry name" value="Zn(2)-C6 fungal-type DNA-binding domain"/>
    <property type="match status" value="1"/>
</dbReference>
<dbReference type="Pfam" id="PF00172">
    <property type="entry name" value="Zn_clus"/>
    <property type="match status" value="1"/>
</dbReference>
<dbReference type="GeneID" id="64857614"/>
<evidence type="ECO:0000256" key="4">
    <source>
        <dbReference type="ARBA" id="ARBA00022491"/>
    </source>
</evidence>
<evidence type="ECO:0000256" key="1">
    <source>
        <dbReference type="ARBA" id="ARBA00004173"/>
    </source>
</evidence>
<dbReference type="PANTHER" id="PTHR31069">
    <property type="entry name" value="OLEATE-ACTIVATED TRANSCRIPTION FACTOR 1-RELATED"/>
    <property type="match status" value="1"/>
</dbReference>
<keyword evidence="4" id="KW-0678">Repressor</keyword>
<evidence type="ECO:0000256" key="14">
    <source>
        <dbReference type="ARBA" id="ARBA00040584"/>
    </source>
</evidence>
<evidence type="ECO:0000256" key="6">
    <source>
        <dbReference type="ARBA" id="ARBA00022833"/>
    </source>
</evidence>
<feature type="compositionally biased region" description="Low complexity" evidence="15">
    <location>
        <begin position="857"/>
        <end position="871"/>
    </location>
</feature>
<dbReference type="PANTHER" id="PTHR31069:SF33">
    <property type="entry name" value="OLEATE ACTIVATED TRANSCRIPTION FACTOR 3"/>
    <property type="match status" value="1"/>
</dbReference>
<dbReference type="Proteomes" id="UP000644660">
    <property type="component" value="Unassembled WGS sequence"/>
</dbReference>
<dbReference type="OrthoDB" id="2406834at2759"/>
<keyword evidence="5" id="KW-0479">Metal-binding</keyword>
<comment type="function">
    <text evidence="12">Transcriptional inhibitor with a significantly increased number of target genes in response to oleate.</text>
</comment>
<dbReference type="SMART" id="SM00066">
    <property type="entry name" value="GAL4"/>
    <property type="match status" value="1"/>
</dbReference>
<keyword evidence="18" id="KW-1185">Reference proteome</keyword>
<evidence type="ECO:0000256" key="9">
    <source>
        <dbReference type="ARBA" id="ARBA00023128"/>
    </source>
</evidence>
<dbReference type="GO" id="GO:0008270">
    <property type="term" value="F:zinc ion binding"/>
    <property type="evidence" value="ECO:0007669"/>
    <property type="project" value="InterPro"/>
</dbReference>
<keyword evidence="6" id="KW-0862">Zinc</keyword>
<dbReference type="InterPro" id="IPR001138">
    <property type="entry name" value="Zn2Cys6_DnaBD"/>
</dbReference>
<evidence type="ECO:0000256" key="2">
    <source>
        <dbReference type="ARBA" id="ARBA00004496"/>
    </source>
</evidence>
<dbReference type="InterPro" id="IPR036864">
    <property type="entry name" value="Zn2-C6_fun-type_DNA-bd_sf"/>
</dbReference>
<keyword evidence="3" id="KW-0963">Cytoplasm</keyword>
<dbReference type="GO" id="GO:0005739">
    <property type="term" value="C:mitochondrion"/>
    <property type="evidence" value="ECO:0007669"/>
    <property type="project" value="UniProtKB-SubCell"/>
</dbReference>
<dbReference type="GO" id="GO:0000978">
    <property type="term" value="F:RNA polymerase II cis-regulatory region sequence-specific DNA binding"/>
    <property type="evidence" value="ECO:0007669"/>
    <property type="project" value="TreeGrafter"/>
</dbReference>
<keyword evidence="8" id="KW-0238">DNA-binding</keyword>
<organism evidence="17 18">
    <name type="scientific">Maudiozyma barnettii</name>
    <dbReference type="NCBI Taxonomy" id="61262"/>
    <lineage>
        <taxon>Eukaryota</taxon>
        <taxon>Fungi</taxon>
        <taxon>Dikarya</taxon>
        <taxon>Ascomycota</taxon>
        <taxon>Saccharomycotina</taxon>
        <taxon>Saccharomycetes</taxon>
        <taxon>Saccharomycetales</taxon>
        <taxon>Saccharomycetaceae</taxon>
        <taxon>Maudiozyma</taxon>
    </lineage>
</organism>
<keyword evidence="7" id="KW-0805">Transcription regulation</keyword>
<feature type="domain" description="Zn(2)-C6 fungal-type" evidence="16">
    <location>
        <begin position="20"/>
        <end position="51"/>
    </location>
</feature>
<evidence type="ECO:0000256" key="8">
    <source>
        <dbReference type="ARBA" id="ARBA00023125"/>
    </source>
</evidence>
<comment type="caution">
    <text evidence="17">The sequence shown here is derived from an EMBL/GenBank/DDBJ whole genome shotgun (WGS) entry which is preliminary data.</text>
</comment>
<keyword evidence="11" id="KW-0539">Nucleus</keyword>
<evidence type="ECO:0000256" key="7">
    <source>
        <dbReference type="ARBA" id="ARBA00023015"/>
    </source>
</evidence>
<dbReference type="SUPFAM" id="SSF57701">
    <property type="entry name" value="Zn2/Cys6 DNA-binding domain"/>
    <property type="match status" value="1"/>
</dbReference>
<sequence>MSPDSTENHVRKRRNRRTVVCSNCRKRKSKCDKKNPCNTCTKYGDTATCTYVTPTVTAVGKTGITKNKIKDRQLKKERSSSYIALGSSMPINILESSSATHNSSQRTTSNETRVPNLIQDQMSEITPTNVIPIALDGHSVDFVDFIPSGHYLETKRSATTIFSLFTDISMEHRDPYLTNMIRFRSIAIKKTMNKFQETTKIKGINPNLPNSFIPLSTFDRDDIETNKRNDPTSGNFSRYHKQLFEKFAKYRKDSKMKRPDEEYLTDIILPDKELFKNEIIPIFTTHILHMMPFINIEVLQREIDTLYEDVEQNKKLDIKKFDHMVYSIVLLITILVQLSLKFQKTSLTLFTNVLALDTTRYIAIISHFLFQMKVLRKCTLLQLYCLMLLRFYFWCAPEDGDGTEAQHNRVLMGTIISSAKEMGINWSCFSNEKYFFKIADGTRPSLEYMKPDDYKEVFRSMWAVILFWDRKMGLINGQECFIGKTFPVDLGKLEHLPSWYTRVVYIDSLLLKINDIINGNPSHININMLETYYNQVSNEHMNLKASDNKGPFQFTNALDFEFEWMLDLFKLSITHAKMISYEYSINVVKYHESAQQLWDQLVIIAQKCYIYFYESHKLNINPFNQFYSNRIVEIISNKLCVLIPAFILRFSRMSESFETRKLLCKFFFAVASMYFNEFSADYYRCFRKMFTAKIVYKILDRPEDRDPWEIILRFLVGELNSSKQHGEEGDSKRCTSLKDLVPLVSEMSTFYENDPDLKSRTDFVEKWNNEIYPIGKFDTNFSMNFREEILTLFLDDRYPKGFNLFASFYDNTSCKLSEDVDSSLKPKTDDQKIVRTPGALFSIGNTESPLFDSTSISTRSGNSTSGVGSSTACSPGLGSLNTEEYNQLMDRQFSNLDLLDDIFDPLDFISYFN</sequence>
<dbReference type="PROSITE" id="PS00463">
    <property type="entry name" value="ZN2_CY6_FUNGAL_1"/>
    <property type="match status" value="1"/>
</dbReference>
<reference evidence="17 18" key="1">
    <citation type="submission" date="2020-05" db="EMBL/GenBank/DDBJ databases">
        <authorList>
            <person name="Casaregola S."/>
            <person name="Devillers H."/>
            <person name="Grondin C."/>
        </authorList>
    </citation>
    <scope>NUCLEOTIDE SEQUENCE [LARGE SCALE GENOMIC DNA]</scope>
    <source>
        <strain evidence="17 18">CLIB 1767</strain>
    </source>
</reference>
<dbReference type="AlphaFoldDB" id="A0A8H2VFF1"/>
<gene>
    <name evidence="17" type="ORF">KABA2_04S10274</name>
</gene>
<evidence type="ECO:0000256" key="11">
    <source>
        <dbReference type="ARBA" id="ARBA00023242"/>
    </source>
</evidence>
<comment type="subcellular location">
    <subcellularLocation>
        <location evidence="2">Cytoplasm</location>
    </subcellularLocation>
    <subcellularLocation>
        <location evidence="1">Mitochondrion</location>
    </subcellularLocation>
</comment>
<evidence type="ECO:0000256" key="12">
    <source>
        <dbReference type="ARBA" id="ARBA00037679"/>
    </source>
</evidence>
<dbReference type="CDD" id="cd00067">
    <property type="entry name" value="GAL4"/>
    <property type="match status" value="1"/>
</dbReference>
<evidence type="ECO:0000313" key="18">
    <source>
        <dbReference type="Proteomes" id="UP000644660"/>
    </source>
</evidence>
<dbReference type="GO" id="GO:0045944">
    <property type="term" value="P:positive regulation of transcription by RNA polymerase II"/>
    <property type="evidence" value="ECO:0007669"/>
    <property type="project" value="TreeGrafter"/>
</dbReference>
<evidence type="ECO:0000256" key="13">
    <source>
        <dbReference type="ARBA" id="ARBA00038234"/>
    </source>
</evidence>
<keyword evidence="10" id="KW-0804">Transcription</keyword>
<proteinExistence type="inferred from homology"/>
<evidence type="ECO:0000256" key="5">
    <source>
        <dbReference type="ARBA" id="ARBA00022723"/>
    </source>
</evidence>
<evidence type="ECO:0000256" key="15">
    <source>
        <dbReference type="SAM" id="MobiDB-lite"/>
    </source>
</evidence>